<comment type="caution">
    <text evidence="3">The sequence shown here is derived from an EMBL/GenBank/DDBJ whole genome shotgun (WGS) entry which is preliminary data.</text>
</comment>
<sequence>MPRIWQTIVVATTGAALTLAAIDANPAHALKFKSNFTVDITTGDLAGNSYEGYLTFEDSELTGTGNETVVADKVSFDFNGLTYTEKQDFYYPSAPFVEFDSGTFLGLNFSPFDDFFALPFDLINDSLEYFAHNSGEVAVSSLGGGVGSVTYTEPEAVPEPATILGLSVIGLGFLLRKKQVSSQNI</sequence>
<dbReference type="Pfam" id="PF07589">
    <property type="entry name" value="PEP-CTERM"/>
    <property type="match status" value="1"/>
</dbReference>
<keyword evidence="1" id="KW-0732">Signal</keyword>
<organism evidence="3">
    <name type="scientific">Symploca sp. SIO1C4</name>
    <dbReference type="NCBI Taxonomy" id="2607765"/>
    <lineage>
        <taxon>Bacteria</taxon>
        <taxon>Bacillati</taxon>
        <taxon>Cyanobacteriota</taxon>
        <taxon>Cyanophyceae</taxon>
        <taxon>Coleofasciculales</taxon>
        <taxon>Coleofasciculaceae</taxon>
        <taxon>Symploca</taxon>
    </lineage>
</organism>
<dbReference type="InterPro" id="IPR013424">
    <property type="entry name" value="Ice-binding_C"/>
</dbReference>
<reference evidence="3" key="1">
    <citation type="submission" date="2019-11" db="EMBL/GenBank/DDBJ databases">
        <title>Genomic insights into an expanded diversity of filamentous marine cyanobacteria reveals the extraordinary biosynthetic potential of Moorea and Okeania.</title>
        <authorList>
            <person name="Ferreira Leao T."/>
            <person name="Wang M."/>
            <person name="Moss N."/>
            <person name="Da Silva R."/>
            <person name="Sanders J."/>
            <person name="Nurk S."/>
            <person name="Gurevich A."/>
            <person name="Humphrey G."/>
            <person name="Reher R."/>
            <person name="Zhu Q."/>
            <person name="Belda-Ferre P."/>
            <person name="Glukhov E."/>
            <person name="Rex R."/>
            <person name="Dorrestein P.C."/>
            <person name="Knight R."/>
            <person name="Pevzner P."/>
            <person name="Gerwick W.H."/>
            <person name="Gerwick L."/>
        </authorList>
    </citation>
    <scope>NUCLEOTIDE SEQUENCE</scope>
    <source>
        <strain evidence="3">SIO1C4</strain>
    </source>
</reference>
<evidence type="ECO:0000259" key="2">
    <source>
        <dbReference type="Pfam" id="PF07589"/>
    </source>
</evidence>
<dbReference type="EMBL" id="JAAHFQ010000317">
    <property type="protein sequence ID" value="NER29158.1"/>
    <property type="molecule type" value="Genomic_DNA"/>
</dbReference>
<feature type="chain" id="PRO_5025332363" evidence="1">
    <location>
        <begin position="30"/>
        <end position="185"/>
    </location>
</feature>
<dbReference type="NCBIfam" id="TIGR04155">
    <property type="entry name" value="cyano_PEP"/>
    <property type="match status" value="1"/>
</dbReference>
<protein>
    <submittedName>
        <fullName evidence="3">PEP-CTERM sorting domain-containing protein</fullName>
    </submittedName>
</protein>
<dbReference type="InterPro" id="IPR026374">
    <property type="entry name" value="Cyano_PEP"/>
</dbReference>
<gene>
    <name evidence="3" type="ORF">F6J89_16360</name>
</gene>
<proteinExistence type="predicted"/>
<feature type="domain" description="Ice-binding protein C-terminal" evidence="2">
    <location>
        <begin position="156"/>
        <end position="177"/>
    </location>
</feature>
<name>A0A6B3NIW8_9CYAN</name>
<evidence type="ECO:0000256" key="1">
    <source>
        <dbReference type="SAM" id="SignalP"/>
    </source>
</evidence>
<accession>A0A6B3NIW8</accession>
<feature type="signal peptide" evidence="1">
    <location>
        <begin position="1"/>
        <end position="29"/>
    </location>
</feature>
<dbReference type="NCBIfam" id="TIGR02595">
    <property type="entry name" value="PEP_CTERM"/>
    <property type="match status" value="1"/>
</dbReference>
<dbReference type="AlphaFoldDB" id="A0A6B3NIW8"/>
<evidence type="ECO:0000313" key="3">
    <source>
        <dbReference type="EMBL" id="NER29158.1"/>
    </source>
</evidence>